<sequence length="642" mass="72931">MSTSLDDTSSAPDAFNVRWQFIDSSNNNRTNLTQVKRHVMQEYMRQKKRGTRQSESEEEKPRAKRGRPKKTRVAKRRPEKKANSDDDNNNNQPRARRSTRKQVTYKDDINVEVNCDVFASNPISSDHVLNEPNDVPSFPPSWSSSAQSQDVPLPLDGFVDVHPQSSPSHDLYSNNFSWPSQSTISYQFMPSPSTMSSDARIDTFNTPPMELNRNEHRIFDSYVNDMPASSYESRYLSPMAHNCYTPAFVPEIMKEEEFQNTLLHRGRAVSMPQEHRSDNPHDVSDVAINPCLSAAALEDCDPRPDHKETSWAHVRAAREMIRARGGPIAFANTRIGMIINWENYILPGYEIKEPSFFYEYDQRAPFSSDSRASIPQLTPTPRPMPSPPYSTSSAFSEVSPSPEPRTILPPHSAPIPVVEIKFQCEEFFGFLRRCEQLALYQRDNPQSSYITRHTAVQEKSILYQVLATPPDAQVTTDNRKQMVARLTALMTINAAMWDYRNTPGRAAIFLDTIEKSMVDSEVGMNGSVDATLQTLLECTDGTFDGWPASADGFASAAPVEELPDFSQYFPTATSPSARPWFADRMLKIAQRLSPLSWYRVNEFLFSCLTLQVQESCMALWEADLRREILHAPITYVMRSLME</sequence>
<reference evidence="2" key="1">
    <citation type="journal article" date="2014" name="Genome Announc.">
        <title>Complete sequencing and chromosome-scale genome assembly of the industrial progenitor strain P2niaD18 from the penicillin producer Penicillium chrysogenum.</title>
        <authorList>
            <person name="Specht T."/>
            <person name="Dahlmann T.A."/>
            <person name="Zadra I."/>
            <person name="Kurnsteiner H."/>
            <person name="Kuck U."/>
        </authorList>
    </citation>
    <scope>NUCLEOTIDE SEQUENCE [LARGE SCALE GENOMIC DNA]</scope>
    <source>
        <strain evidence="2">P2niaD18</strain>
    </source>
</reference>
<feature type="compositionally biased region" description="Pro residues" evidence="1">
    <location>
        <begin position="378"/>
        <end position="388"/>
    </location>
</feature>
<feature type="compositionally biased region" description="Basic and acidic residues" evidence="1">
    <location>
        <begin position="52"/>
        <end position="61"/>
    </location>
</feature>
<dbReference type="PANTHER" id="PTHR37540:SF10">
    <property type="entry name" value="SIGMA-70 REGION 2 FAMILY PROTEIN"/>
    <property type="match status" value="1"/>
</dbReference>
<evidence type="ECO:0000256" key="1">
    <source>
        <dbReference type="SAM" id="MobiDB-lite"/>
    </source>
</evidence>
<dbReference type="AlphaFoldDB" id="A0A167WLD8"/>
<dbReference type="EMBL" id="CM002798">
    <property type="protein sequence ID" value="KZN91795.1"/>
    <property type="molecule type" value="Genomic_DNA"/>
</dbReference>
<organism evidence="2">
    <name type="scientific">Penicillium chrysogenum</name>
    <name type="common">Penicillium notatum</name>
    <dbReference type="NCBI Taxonomy" id="5076"/>
    <lineage>
        <taxon>Eukaryota</taxon>
        <taxon>Fungi</taxon>
        <taxon>Dikarya</taxon>
        <taxon>Ascomycota</taxon>
        <taxon>Pezizomycotina</taxon>
        <taxon>Eurotiomycetes</taxon>
        <taxon>Eurotiomycetidae</taxon>
        <taxon>Eurotiales</taxon>
        <taxon>Aspergillaceae</taxon>
        <taxon>Penicillium</taxon>
        <taxon>Penicillium chrysogenum species complex</taxon>
    </lineage>
</organism>
<feature type="compositionally biased region" description="Basic residues" evidence="1">
    <location>
        <begin position="62"/>
        <end position="79"/>
    </location>
</feature>
<dbReference type="PANTHER" id="PTHR37540">
    <property type="entry name" value="TRANSCRIPTION FACTOR (ACR-2), PUTATIVE-RELATED-RELATED"/>
    <property type="match status" value="1"/>
</dbReference>
<dbReference type="Proteomes" id="UP000076449">
    <property type="component" value="Chromosome I"/>
</dbReference>
<accession>A0A167WLD8</accession>
<feature type="region of interest" description="Disordered" evidence="1">
    <location>
        <begin position="368"/>
        <end position="404"/>
    </location>
</feature>
<protein>
    <submittedName>
        <fullName evidence="2">Uncharacterized protein</fullName>
    </submittedName>
</protein>
<proteinExistence type="predicted"/>
<name>A0A167WLD8_PENCH</name>
<feature type="region of interest" description="Disordered" evidence="1">
    <location>
        <begin position="30"/>
        <end position="105"/>
    </location>
</feature>
<evidence type="ECO:0000313" key="2">
    <source>
        <dbReference type="EMBL" id="KZN91795.1"/>
    </source>
</evidence>
<gene>
    <name evidence="2" type="ORF">EN45_019360</name>
</gene>